<dbReference type="SUPFAM" id="SSF56672">
    <property type="entry name" value="DNA/RNA polymerases"/>
    <property type="match status" value="1"/>
</dbReference>
<name>A0A5D3CCZ8_CUCMM</name>
<dbReference type="GO" id="GO:0003964">
    <property type="term" value="F:RNA-directed DNA polymerase activity"/>
    <property type="evidence" value="ECO:0007669"/>
    <property type="project" value="UniProtKB-KW"/>
</dbReference>
<sequence length="503" mass="57257">MINDMSEDFRATLDVIKNEIANVNTRLNLTIEAMANQVSVEGVVLFTKSFKAKNTVTKEAKVTLATMHLSAKRLFDLTSESQDVRCYQSFLPERNRNSRPSSPKASGETNVLVKTTGLTNQTQRTYGEGQIIKAHPSVPSAVSYVRGHIWQENVRIKGQTSKTPLEEGFTKNKGREFRCPTYRRTSETNGDKVGRMKRPCRLCGCKDGRLRSPYEAPILSLKKKDKNAQQYIKCRILNKLTASCKYPFPILSNPVDRSRGYFPKSDMQPRYCRVRATEAERPETTCATRFRAYEFPVVQFSLTNAKGGKCCSVQKQINMLGHVVEFHQIKVEKRKITTTCDGRIQKSVTELPSCPGLANSNEQFVEGFLKERTSSLTELFKEEDIQWGGNLECQTAFDGLKQATIERPSLRVADATKPPKVEAEQFNYMLEEYLHHFVDGRQRNWFEIDGSNHSILSPVTDGPYVGNNPQVHRVEEEWEQMADIAQVYLEEASRPIEERVDQK</sequence>
<accession>A0A5D3CCZ8</accession>
<proteinExistence type="predicted"/>
<dbReference type="Gene3D" id="3.10.10.10">
    <property type="entry name" value="HIV Type 1 Reverse Transcriptase, subunit A, domain 1"/>
    <property type="match status" value="1"/>
</dbReference>
<keyword evidence="1" id="KW-0548">Nucleotidyltransferase</keyword>
<dbReference type="PANTHER" id="PTHR24559:SF436">
    <property type="entry name" value="RNA-DIRECTED DNA POLYMERASE HOMOLOG"/>
    <property type="match status" value="1"/>
</dbReference>
<gene>
    <name evidence="1" type="ORF">E5676_scaffold648G00050</name>
</gene>
<dbReference type="InterPro" id="IPR053134">
    <property type="entry name" value="RNA-dir_DNA_polymerase"/>
</dbReference>
<keyword evidence="1" id="KW-0695">RNA-directed DNA polymerase</keyword>
<reference evidence="1 2" key="1">
    <citation type="submission" date="2019-08" db="EMBL/GenBank/DDBJ databases">
        <title>Draft genome sequences of two oriental melons (Cucumis melo L. var makuwa).</title>
        <authorList>
            <person name="Kwon S.-Y."/>
        </authorList>
    </citation>
    <scope>NUCLEOTIDE SEQUENCE [LARGE SCALE GENOMIC DNA]</scope>
    <source>
        <strain evidence="2">cv. Chang Bougi</strain>
        <tissue evidence="1">Leaf</tissue>
    </source>
</reference>
<dbReference type="Gene3D" id="3.30.70.270">
    <property type="match status" value="2"/>
</dbReference>
<keyword evidence="1" id="KW-0808">Transferase</keyword>
<evidence type="ECO:0000313" key="1">
    <source>
        <dbReference type="EMBL" id="TYK08236.1"/>
    </source>
</evidence>
<protein>
    <submittedName>
        <fullName evidence="1">Reverse transcriptase</fullName>
    </submittedName>
</protein>
<dbReference type="PANTHER" id="PTHR24559">
    <property type="entry name" value="TRANSPOSON TY3-I GAG-POL POLYPROTEIN"/>
    <property type="match status" value="1"/>
</dbReference>
<evidence type="ECO:0000313" key="2">
    <source>
        <dbReference type="Proteomes" id="UP000321947"/>
    </source>
</evidence>
<dbReference type="InterPro" id="IPR043128">
    <property type="entry name" value="Rev_trsase/Diguanyl_cyclase"/>
</dbReference>
<comment type="caution">
    <text evidence="1">The sequence shown here is derived from an EMBL/GenBank/DDBJ whole genome shotgun (WGS) entry which is preliminary data.</text>
</comment>
<dbReference type="AlphaFoldDB" id="A0A5D3CCZ8"/>
<dbReference type="EMBL" id="SSTD01012901">
    <property type="protein sequence ID" value="TYK08236.1"/>
    <property type="molecule type" value="Genomic_DNA"/>
</dbReference>
<dbReference type="InterPro" id="IPR043502">
    <property type="entry name" value="DNA/RNA_pol_sf"/>
</dbReference>
<dbReference type="Proteomes" id="UP000321947">
    <property type="component" value="Unassembled WGS sequence"/>
</dbReference>
<organism evidence="1 2">
    <name type="scientific">Cucumis melo var. makuwa</name>
    <name type="common">Oriental melon</name>
    <dbReference type="NCBI Taxonomy" id="1194695"/>
    <lineage>
        <taxon>Eukaryota</taxon>
        <taxon>Viridiplantae</taxon>
        <taxon>Streptophyta</taxon>
        <taxon>Embryophyta</taxon>
        <taxon>Tracheophyta</taxon>
        <taxon>Spermatophyta</taxon>
        <taxon>Magnoliopsida</taxon>
        <taxon>eudicotyledons</taxon>
        <taxon>Gunneridae</taxon>
        <taxon>Pentapetalae</taxon>
        <taxon>rosids</taxon>
        <taxon>fabids</taxon>
        <taxon>Cucurbitales</taxon>
        <taxon>Cucurbitaceae</taxon>
        <taxon>Benincaseae</taxon>
        <taxon>Cucumis</taxon>
    </lineage>
</organism>